<sequence>MCTVTPSARSASAVADSLASLPATAAPRWARIFAIPDIPAPPIPMKCGRSMAVGRPGAMRVSLYVCGTFSGTAYAERFPDAATAGGYALLCENSFSTGTPTLCRAREAQSRWKNSST</sequence>
<organism evidence="1 2">
    <name type="scientific">Streptomyces levis</name>
    <dbReference type="NCBI Taxonomy" id="285566"/>
    <lineage>
        <taxon>Bacteria</taxon>
        <taxon>Bacillati</taxon>
        <taxon>Actinomycetota</taxon>
        <taxon>Actinomycetes</taxon>
        <taxon>Kitasatosporales</taxon>
        <taxon>Streptomycetaceae</taxon>
        <taxon>Streptomyces</taxon>
    </lineage>
</organism>
<accession>A0ABN3NCV2</accession>
<proteinExistence type="predicted"/>
<evidence type="ECO:0000313" key="1">
    <source>
        <dbReference type="EMBL" id="GAA2518461.1"/>
    </source>
</evidence>
<keyword evidence="2" id="KW-1185">Reference proteome</keyword>
<reference evidence="1 2" key="1">
    <citation type="journal article" date="2019" name="Int. J. Syst. Evol. Microbiol.">
        <title>The Global Catalogue of Microorganisms (GCM) 10K type strain sequencing project: providing services to taxonomists for standard genome sequencing and annotation.</title>
        <authorList>
            <consortium name="The Broad Institute Genomics Platform"/>
            <consortium name="The Broad Institute Genome Sequencing Center for Infectious Disease"/>
            <person name="Wu L."/>
            <person name="Ma J."/>
        </authorList>
    </citation>
    <scope>NUCLEOTIDE SEQUENCE [LARGE SCALE GENOMIC DNA]</scope>
    <source>
        <strain evidence="1 2">JCM 6924</strain>
    </source>
</reference>
<comment type="caution">
    <text evidence="1">The sequence shown here is derived from an EMBL/GenBank/DDBJ whole genome shotgun (WGS) entry which is preliminary data.</text>
</comment>
<protein>
    <submittedName>
        <fullName evidence="1">Uncharacterized protein</fullName>
    </submittedName>
</protein>
<dbReference type="EMBL" id="BAAATM010000003">
    <property type="protein sequence ID" value="GAA2518461.1"/>
    <property type="molecule type" value="Genomic_DNA"/>
</dbReference>
<gene>
    <name evidence="1" type="ORF">GCM10010423_08080</name>
</gene>
<name>A0ABN3NCV2_9ACTN</name>
<dbReference type="Proteomes" id="UP001501095">
    <property type="component" value="Unassembled WGS sequence"/>
</dbReference>
<evidence type="ECO:0000313" key="2">
    <source>
        <dbReference type="Proteomes" id="UP001501095"/>
    </source>
</evidence>